<gene>
    <name evidence="1" type="ORF">PYW08_014713</name>
</gene>
<evidence type="ECO:0000313" key="1">
    <source>
        <dbReference type="EMBL" id="KAJ8731983.1"/>
    </source>
</evidence>
<reference evidence="1" key="1">
    <citation type="submission" date="2023-03" db="EMBL/GenBank/DDBJ databases">
        <title>Chromosome-level genomes of two armyworms, Mythimna separata and Mythimna loreyi, provide insights into the biosynthesis and reception of sex pheromones.</title>
        <authorList>
            <person name="Zhao H."/>
        </authorList>
    </citation>
    <scope>NUCLEOTIDE SEQUENCE</scope>
    <source>
        <strain evidence="1">BeijingLab</strain>
    </source>
</reference>
<name>A0ACC2R2N3_9NEOP</name>
<comment type="caution">
    <text evidence="1">The sequence shown here is derived from an EMBL/GenBank/DDBJ whole genome shotgun (WGS) entry which is preliminary data.</text>
</comment>
<accession>A0ACC2R2N3</accession>
<organism evidence="1 2">
    <name type="scientific">Mythimna loreyi</name>
    <dbReference type="NCBI Taxonomy" id="667449"/>
    <lineage>
        <taxon>Eukaryota</taxon>
        <taxon>Metazoa</taxon>
        <taxon>Ecdysozoa</taxon>
        <taxon>Arthropoda</taxon>
        <taxon>Hexapoda</taxon>
        <taxon>Insecta</taxon>
        <taxon>Pterygota</taxon>
        <taxon>Neoptera</taxon>
        <taxon>Endopterygota</taxon>
        <taxon>Lepidoptera</taxon>
        <taxon>Glossata</taxon>
        <taxon>Ditrysia</taxon>
        <taxon>Noctuoidea</taxon>
        <taxon>Noctuidae</taxon>
        <taxon>Noctuinae</taxon>
        <taxon>Hadenini</taxon>
        <taxon>Mythimna</taxon>
    </lineage>
</organism>
<protein>
    <submittedName>
        <fullName evidence="1">Uncharacterized protein</fullName>
    </submittedName>
</protein>
<dbReference type="Proteomes" id="UP001231649">
    <property type="component" value="Chromosome 6"/>
</dbReference>
<evidence type="ECO:0000313" key="2">
    <source>
        <dbReference type="Proteomes" id="UP001231649"/>
    </source>
</evidence>
<keyword evidence="2" id="KW-1185">Reference proteome</keyword>
<proteinExistence type="predicted"/>
<dbReference type="EMBL" id="CM056782">
    <property type="protein sequence ID" value="KAJ8731983.1"/>
    <property type="molecule type" value="Genomic_DNA"/>
</dbReference>
<sequence length="381" mass="43515">MKILLVIVTLCSVQIVTSTYCFWNTGCPYKYFSNKTPYNFVRGDIRDSLVKLPGCEPVSIWGLIRHGHKNPGTGYGMHMKEAVVIKDYIASSYERGNCSLCAQDVENLRKWQDDEHMFANPYQFTREGALESEGLARRLKQAFPKLLAKLDENDYQFRPANAPHSWVADSMKAFVGSLYDKPLTIQPAKTDHDNIYPYDTCKNYTDMEQNVKTNEESIKFQSSAEYLASKDRIQRRIGIDYALTDTNISALYDLCRYDTSGLTNQFSPWCALFTTEDLKALEYIYDLRHYYRSGYGASINEVFGQIALTDLLKSFQDSKVGNGKKITAYVTHATMMDMVWCALKLFKDDAPLTGAFRKPDRKWRSSKLASLSSNLIVVLNK</sequence>